<reference evidence="2 3" key="1">
    <citation type="submission" date="2019-09" db="EMBL/GenBank/DDBJ databases">
        <authorList>
            <person name="Leyn A S."/>
        </authorList>
    </citation>
    <scope>NUCLEOTIDE SEQUENCE [LARGE SCALE GENOMIC DNA]</scope>
    <source>
        <strain evidence="2">AA231_1</strain>
    </source>
</reference>
<evidence type="ECO:0000313" key="2">
    <source>
        <dbReference type="EMBL" id="VVJ22415.1"/>
    </source>
</evidence>
<dbReference type="InterPro" id="IPR019953">
    <property type="entry name" value="OHR"/>
</dbReference>
<dbReference type="InterPro" id="IPR015946">
    <property type="entry name" value="KH_dom-like_a/b"/>
</dbReference>
<dbReference type="Gene3D" id="2.20.25.10">
    <property type="match status" value="1"/>
</dbReference>
<keyword evidence="3" id="KW-1185">Reference proteome</keyword>
<accession>A0A6I8M369</accession>
<evidence type="ECO:0000256" key="1">
    <source>
        <dbReference type="ARBA" id="ARBA00007378"/>
    </source>
</evidence>
<comment type="similarity">
    <text evidence="1">Belongs to the OsmC/Ohr family.</text>
</comment>
<dbReference type="Gene3D" id="3.30.300.20">
    <property type="match status" value="1"/>
</dbReference>
<sequence>MEGGRLAHGRASGRARSADGTLQLDFRLPAELGGEGGGTTPEQLFAAGYAASFHATLSVLARETGADPAALTVTVTVAVGPDPAGAGSVLRTEIAVAWPGVGDVRRLVERAKTLCPYAKLG</sequence>
<protein>
    <submittedName>
        <fullName evidence="2">Organic hydroperoxide resistance protein</fullName>
    </submittedName>
</protein>
<organism evidence="2 3">
    <name type="scientific">Amycolatopsis camponoti</name>
    <dbReference type="NCBI Taxonomy" id="2606593"/>
    <lineage>
        <taxon>Bacteria</taxon>
        <taxon>Bacillati</taxon>
        <taxon>Actinomycetota</taxon>
        <taxon>Actinomycetes</taxon>
        <taxon>Pseudonocardiales</taxon>
        <taxon>Pseudonocardiaceae</taxon>
        <taxon>Amycolatopsis</taxon>
    </lineage>
</organism>
<dbReference type="Proteomes" id="UP000399805">
    <property type="component" value="Unassembled WGS sequence"/>
</dbReference>
<dbReference type="Pfam" id="PF02566">
    <property type="entry name" value="OsmC"/>
    <property type="match status" value="1"/>
</dbReference>
<dbReference type="InterPro" id="IPR036102">
    <property type="entry name" value="OsmC/Ohrsf"/>
</dbReference>
<name>A0A6I8M369_9PSEU</name>
<dbReference type="GO" id="GO:0006979">
    <property type="term" value="P:response to oxidative stress"/>
    <property type="evidence" value="ECO:0007669"/>
    <property type="project" value="InterPro"/>
</dbReference>
<proteinExistence type="inferred from homology"/>
<gene>
    <name evidence="2" type="ORF">AA23TX_07426</name>
</gene>
<dbReference type="PANTHER" id="PTHR33797">
    <property type="entry name" value="ORGANIC HYDROPEROXIDE RESISTANCE PROTEIN-LIKE"/>
    <property type="match status" value="1"/>
</dbReference>
<dbReference type="InterPro" id="IPR003718">
    <property type="entry name" value="OsmC/Ohr_fam"/>
</dbReference>
<evidence type="ECO:0000313" key="3">
    <source>
        <dbReference type="Proteomes" id="UP000399805"/>
    </source>
</evidence>
<dbReference type="PANTHER" id="PTHR33797:SF2">
    <property type="entry name" value="ORGANIC HYDROPEROXIDE RESISTANCE PROTEIN-LIKE"/>
    <property type="match status" value="1"/>
</dbReference>
<dbReference type="AlphaFoldDB" id="A0A6I8M369"/>
<dbReference type="EMBL" id="CABVGP010000002">
    <property type="protein sequence ID" value="VVJ22415.1"/>
    <property type="molecule type" value="Genomic_DNA"/>
</dbReference>
<dbReference type="SUPFAM" id="SSF82784">
    <property type="entry name" value="OsmC-like"/>
    <property type="match status" value="1"/>
</dbReference>
<dbReference type="NCBIfam" id="TIGR03561">
    <property type="entry name" value="organ_hyd_perox"/>
    <property type="match status" value="1"/>
</dbReference>